<protein>
    <submittedName>
        <fullName evidence="2">Transposase</fullName>
    </submittedName>
</protein>
<dbReference type="NCBIfam" id="NF033579">
    <property type="entry name" value="transpos_IS5_2"/>
    <property type="match status" value="1"/>
</dbReference>
<organism evidence="2 3">
    <name type="scientific">Vibrio nigripulchritudo SOn1</name>
    <dbReference type="NCBI Taxonomy" id="1238450"/>
    <lineage>
        <taxon>Bacteria</taxon>
        <taxon>Pseudomonadati</taxon>
        <taxon>Pseudomonadota</taxon>
        <taxon>Gammaproteobacteria</taxon>
        <taxon>Vibrionales</taxon>
        <taxon>Vibrionaceae</taxon>
        <taxon>Vibrio</taxon>
    </lineage>
</organism>
<dbReference type="Proteomes" id="UP000018211">
    <property type="component" value="Unassembled WGS sequence"/>
</dbReference>
<dbReference type="PANTHER" id="PTHR34631">
    <property type="match status" value="1"/>
</dbReference>
<name>A0AAV2VZB3_9VIBR</name>
<evidence type="ECO:0000259" key="1">
    <source>
        <dbReference type="Pfam" id="PF13737"/>
    </source>
</evidence>
<evidence type="ECO:0000313" key="3">
    <source>
        <dbReference type="Proteomes" id="UP000018211"/>
    </source>
</evidence>
<dbReference type="AlphaFoldDB" id="A0AAV2VZB3"/>
<dbReference type="Pfam" id="PF13737">
    <property type="entry name" value="DDE_Tnp_1_5"/>
    <property type="match status" value="1"/>
</dbReference>
<comment type="caution">
    <text evidence="2">The sequence shown here is derived from an EMBL/GenBank/DDBJ whole genome shotgun (WGS) entry which is preliminary data.</text>
</comment>
<dbReference type="EMBL" id="CAOF01000184">
    <property type="protein sequence ID" value="CCO49730.1"/>
    <property type="molecule type" value="Genomic_DNA"/>
</dbReference>
<evidence type="ECO:0000313" key="2">
    <source>
        <dbReference type="EMBL" id="CCO49730.1"/>
    </source>
</evidence>
<reference evidence="2 3" key="1">
    <citation type="journal article" date="2013" name="ISME J.">
        <title>Comparative genomics of pathogenic lineages of Vibrio nigripulchritudo identifies virulence-associated traits.</title>
        <authorList>
            <person name="Goudenege D."/>
            <person name="Labreuche Y."/>
            <person name="Krin E."/>
            <person name="Ansquer D."/>
            <person name="Mangenot S."/>
            <person name="Calteau A."/>
            <person name="Medigue C."/>
            <person name="Mazel D."/>
            <person name="Polz M.F."/>
            <person name="Le Roux F."/>
        </authorList>
    </citation>
    <scope>NUCLEOTIDE SEQUENCE [LARGE SCALE GENOMIC DNA]</scope>
    <source>
        <strain evidence="2 3">SOn1</strain>
    </source>
</reference>
<dbReference type="PANTHER" id="PTHR34631:SF3">
    <property type="entry name" value="ISSOD12 TRANSPOSASE TNPA_ISSOD12"/>
    <property type="match status" value="1"/>
</dbReference>
<dbReference type="InterPro" id="IPR053172">
    <property type="entry name" value="Tn903_transposase"/>
</dbReference>
<dbReference type="InterPro" id="IPR025668">
    <property type="entry name" value="Tnp_DDE_dom"/>
</dbReference>
<proteinExistence type="predicted"/>
<sequence>MPKPRKTTNWRKYNNSLVNRGSLTFWIDEEAITEWKQSKRDRRGRPRLFSDLAITTALMVKRIFSLPLRALQGVINSVFRLANVPLVCPHYTCISRQAKDVEICFKSSSRGVIQHLAIDATGLKVYGEGDWKVKKHGTDAKRRVWRKLHLAVDTDTHEIIASELTLSGVTDAEVHPNLIKQTHRASREMVHTIQGSATGRLGLRKQPL</sequence>
<feature type="domain" description="Transposase DDE" evidence="1">
    <location>
        <begin position="19"/>
        <end position="128"/>
    </location>
</feature>
<gene>
    <name evidence="2" type="ORF">VIBNISOn1_880017</name>
</gene>
<dbReference type="InterPro" id="IPR053520">
    <property type="entry name" value="Transposase_Tn903"/>
</dbReference>
<accession>A0AAV2VZB3</accession>